<sequence>MRRMVAEQGIDGAKVFKAGSAPTEAQGSTFYPLFVSAIASSLVPPFSEFFFSVLRHYDLQTLHLHPNSVLLLAIFAYYCEARVGVQPSVALLRHYFSLRLSRGPLSACTSFDAYGGSNAISKPGKRIEGFRRK</sequence>
<gene>
    <name evidence="2" type="ORF">TRITD_6Bv1G146160</name>
</gene>
<protein>
    <recommendedName>
        <fullName evidence="1">Transposase (putative) gypsy type domain-containing protein</fullName>
    </recommendedName>
</protein>
<dbReference type="EMBL" id="LT934122">
    <property type="protein sequence ID" value="VAI59304.1"/>
    <property type="molecule type" value="Genomic_DNA"/>
</dbReference>
<name>A0A9R1BCA6_TRITD</name>
<dbReference type="PANTHER" id="PTHR33026">
    <property type="entry name" value="OS06G0360600 PROTEIN"/>
    <property type="match status" value="1"/>
</dbReference>
<evidence type="ECO:0000313" key="2">
    <source>
        <dbReference type="EMBL" id="VAI59304.1"/>
    </source>
</evidence>
<accession>A0A9R1BCA6</accession>
<proteinExistence type="predicted"/>
<dbReference type="Pfam" id="PF04195">
    <property type="entry name" value="Transposase_28"/>
    <property type="match status" value="1"/>
</dbReference>
<organism evidence="2 3">
    <name type="scientific">Triticum turgidum subsp. durum</name>
    <name type="common">Durum wheat</name>
    <name type="synonym">Triticum durum</name>
    <dbReference type="NCBI Taxonomy" id="4567"/>
    <lineage>
        <taxon>Eukaryota</taxon>
        <taxon>Viridiplantae</taxon>
        <taxon>Streptophyta</taxon>
        <taxon>Embryophyta</taxon>
        <taxon>Tracheophyta</taxon>
        <taxon>Spermatophyta</taxon>
        <taxon>Magnoliopsida</taxon>
        <taxon>Liliopsida</taxon>
        <taxon>Poales</taxon>
        <taxon>Poaceae</taxon>
        <taxon>BOP clade</taxon>
        <taxon>Pooideae</taxon>
        <taxon>Triticodae</taxon>
        <taxon>Triticeae</taxon>
        <taxon>Triticinae</taxon>
        <taxon>Triticum</taxon>
    </lineage>
</organism>
<dbReference type="PANTHER" id="PTHR33026:SF7">
    <property type="entry name" value="OS03G0100275 PROTEIN"/>
    <property type="match status" value="1"/>
</dbReference>
<dbReference type="InterPro" id="IPR007321">
    <property type="entry name" value="Transposase_28"/>
</dbReference>
<dbReference type="AlphaFoldDB" id="A0A9R1BCA6"/>
<keyword evidence="3" id="KW-1185">Reference proteome</keyword>
<dbReference type="Gramene" id="TRITD6Bv1G146160.1">
    <property type="protein sequence ID" value="TRITD6Bv1G146160.1"/>
    <property type="gene ID" value="TRITD6Bv1G146160"/>
</dbReference>
<feature type="domain" description="Transposase (putative) gypsy type" evidence="1">
    <location>
        <begin position="34"/>
        <end position="99"/>
    </location>
</feature>
<reference evidence="2 3" key="1">
    <citation type="submission" date="2017-09" db="EMBL/GenBank/DDBJ databases">
        <authorList>
            <consortium name="International Durum Wheat Genome Sequencing Consortium (IDWGSC)"/>
            <person name="Milanesi L."/>
        </authorList>
    </citation>
    <scope>NUCLEOTIDE SEQUENCE [LARGE SCALE GENOMIC DNA]</scope>
    <source>
        <strain evidence="3">cv. Svevo</strain>
    </source>
</reference>
<evidence type="ECO:0000313" key="3">
    <source>
        <dbReference type="Proteomes" id="UP000324705"/>
    </source>
</evidence>
<evidence type="ECO:0000259" key="1">
    <source>
        <dbReference type="Pfam" id="PF04195"/>
    </source>
</evidence>
<dbReference type="Proteomes" id="UP000324705">
    <property type="component" value="Chromosome 6B"/>
</dbReference>